<dbReference type="RefSeq" id="XP_053589165.1">
    <property type="nucleotide sequence ID" value="XM_053724971.1"/>
</dbReference>
<protein>
    <submittedName>
        <fullName evidence="2">Uncharacterized protein</fullName>
    </submittedName>
</protein>
<dbReference type="GeneID" id="78774026"/>
<comment type="caution">
    <text evidence="2">The sequence shown here is derived from an EMBL/GenBank/DDBJ whole genome shotgun (WGS) entry which is preliminary data.</text>
</comment>
<proteinExistence type="predicted"/>
<organism evidence="2 3">
    <name type="scientific">Caenorhabditis remanei</name>
    <name type="common">Caenorhabditis vulgaris</name>
    <dbReference type="NCBI Taxonomy" id="31234"/>
    <lineage>
        <taxon>Eukaryota</taxon>
        <taxon>Metazoa</taxon>
        <taxon>Ecdysozoa</taxon>
        <taxon>Nematoda</taxon>
        <taxon>Chromadorea</taxon>
        <taxon>Rhabditida</taxon>
        <taxon>Rhabditina</taxon>
        <taxon>Rhabditomorpha</taxon>
        <taxon>Rhabditoidea</taxon>
        <taxon>Rhabditidae</taxon>
        <taxon>Peloderinae</taxon>
        <taxon>Caenorhabditis</taxon>
    </lineage>
</organism>
<accession>A0A6A5HDY7</accession>
<name>A0A6A5HDY7_CAERE</name>
<sequence length="381" mass="44208">MPDFEIFHSIQTNIFEFHQKSEAILELWWIFCKITSQLVVVSSMHRFSGKLEQLLYEFRLEQHTACIVESHLSAYQVSGNSDRWQSREPTPYSPTQNLTDNKTGKSCNKKLIYERKAGQNQRNGSTLNSTAPQGKVSPNEVMTSGWRAPICPRRTPFGPMIFAQRPGNNITSMKNIMASRWNNYFQGLFRHNLRFQRHLVEKSCHFFVLQVDSNLRIDFRSGHSHLTIGEQWVELLDSSLFINNLDLFNREWLGTILREKSNNCVEDNKSLLLVCCCCLNEDVLRLQNVLVEFVLKIDERCVTVGVERDIAKHGSHDKWSDLRGLFLYDDLLKTGLWRLGKLVVGRWDFLLENANGTSQSLHTQQIITIRWNINLVDFLVV</sequence>
<gene>
    <name evidence="2" type="ORF">GCK72_004977</name>
</gene>
<dbReference type="AlphaFoldDB" id="A0A6A5HDY7"/>
<dbReference type="KEGG" id="crq:GCK72_004977"/>
<feature type="compositionally biased region" description="Polar residues" evidence="1">
    <location>
        <begin position="93"/>
        <end position="104"/>
    </location>
</feature>
<evidence type="ECO:0000313" key="3">
    <source>
        <dbReference type="Proteomes" id="UP000483820"/>
    </source>
</evidence>
<reference evidence="2 3" key="1">
    <citation type="submission" date="2019-12" db="EMBL/GenBank/DDBJ databases">
        <title>Chromosome-level assembly of the Caenorhabditis remanei genome.</title>
        <authorList>
            <person name="Teterina A.A."/>
            <person name="Willis J.H."/>
            <person name="Phillips P.C."/>
        </authorList>
    </citation>
    <scope>NUCLEOTIDE SEQUENCE [LARGE SCALE GENOMIC DNA]</scope>
    <source>
        <strain evidence="2 3">PX506</strain>
        <tissue evidence="2">Whole organism</tissue>
    </source>
</reference>
<feature type="region of interest" description="Disordered" evidence="1">
    <location>
        <begin position="80"/>
        <end position="104"/>
    </location>
</feature>
<dbReference type="EMBL" id="WUAV01000002">
    <property type="protein sequence ID" value="KAF1765026.1"/>
    <property type="molecule type" value="Genomic_DNA"/>
</dbReference>
<dbReference type="CTD" id="78774026"/>
<feature type="compositionally biased region" description="Polar residues" evidence="1">
    <location>
        <begin position="118"/>
        <end position="132"/>
    </location>
</feature>
<dbReference type="Proteomes" id="UP000483820">
    <property type="component" value="Chromosome II"/>
</dbReference>
<evidence type="ECO:0000313" key="2">
    <source>
        <dbReference type="EMBL" id="KAF1765026.1"/>
    </source>
</evidence>
<feature type="region of interest" description="Disordered" evidence="1">
    <location>
        <begin position="118"/>
        <end position="139"/>
    </location>
</feature>
<evidence type="ECO:0000256" key="1">
    <source>
        <dbReference type="SAM" id="MobiDB-lite"/>
    </source>
</evidence>